<keyword evidence="2" id="KW-0812">Transmembrane</keyword>
<evidence type="ECO:0000256" key="3">
    <source>
        <dbReference type="SAM" id="SignalP"/>
    </source>
</evidence>
<keyword evidence="5" id="KW-1185">Reference proteome</keyword>
<dbReference type="GeneTree" id="ENSGT00940000162696"/>
<dbReference type="Ensembl" id="ENSELUT00000108053.1">
    <property type="protein sequence ID" value="ENSELUP00000085434.1"/>
    <property type="gene ID" value="ENSELUG00000041101.1"/>
</dbReference>
<evidence type="ECO:0000313" key="4">
    <source>
        <dbReference type="Ensembl" id="ENSELUP00000085434.1"/>
    </source>
</evidence>
<keyword evidence="2" id="KW-0472">Membrane</keyword>
<evidence type="ECO:0000256" key="2">
    <source>
        <dbReference type="SAM" id="Phobius"/>
    </source>
</evidence>
<feature type="chain" id="PRO_5044308300" evidence="3">
    <location>
        <begin position="22"/>
        <end position="243"/>
    </location>
</feature>
<feature type="signal peptide" evidence="3">
    <location>
        <begin position="1"/>
        <end position="21"/>
    </location>
</feature>
<feature type="transmembrane region" description="Helical" evidence="2">
    <location>
        <begin position="199"/>
        <end position="223"/>
    </location>
</feature>
<organism evidence="4 5">
    <name type="scientific">Esox lucius</name>
    <name type="common">Northern pike</name>
    <dbReference type="NCBI Taxonomy" id="8010"/>
    <lineage>
        <taxon>Eukaryota</taxon>
        <taxon>Metazoa</taxon>
        <taxon>Chordata</taxon>
        <taxon>Craniata</taxon>
        <taxon>Vertebrata</taxon>
        <taxon>Euteleostomi</taxon>
        <taxon>Actinopterygii</taxon>
        <taxon>Neopterygii</taxon>
        <taxon>Teleostei</taxon>
        <taxon>Protacanthopterygii</taxon>
        <taxon>Esociformes</taxon>
        <taxon>Esocidae</taxon>
        <taxon>Esox</taxon>
    </lineage>
</organism>
<reference evidence="4" key="2">
    <citation type="submission" date="2025-08" db="UniProtKB">
        <authorList>
            <consortium name="Ensembl"/>
        </authorList>
    </citation>
    <scope>IDENTIFICATION</scope>
</reference>
<accession>A0AAY5K8C2</accession>
<evidence type="ECO:0000256" key="1">
    <source>
        <dbReference type="SAM" id="MobiDB-lite"/>
    </source>
</evidence>
<evidence type="ECO:0000313" key="5">
    <source>
        <dbReference type="Proteomes" id="UP000265140"/>
    </source>
</evidence>
<reference evidence="4 5" key="1">
    <citation type="submission" date="2020-02" db="EMBL/GenBank/DDBJ databases">
        <title>Esox lucius (northern pike) genome, fEsoLuc1, primary haplotype.</title>
        <authorList>
            <person name="Myers G."/>
            <person name="Karagic N."/>
            <person name="Meyer A."/>
            <person name="Pippel M."/>
            <person name="Reichard M."/>
            <person name="Winkler S."/>
            <person name="Tracey A."/>
            <person name="Sims Y."/>
            <person name="Howe K."/>
            <person name="Rhie A."/>
            <person name="Formenti G."/>
            <person name="Durbin R."/>
            <person name="Fedrigo O."/>
            <person name="Jarvis E.D."/>
        </authorList>
    </citation>
    <scope>NUCLEOTIDE SEQUENCE [LARGE SCALE GENOMIC DNA]</scope>
</reference>
<keyword evidence="3" id="KW-0732">Signal</keyword>
<proteinExistence type="predicted"/>
<sequence>GGDMPPPILMLLLALLNGSLAFVSPYEVSGTNHTATLPLRPRQNTYDTSEPDDYYGLGSDPLGSPPPIPSRRPSSQPCDYDSCREHQTPCSQLAASSGCLCPGVTGPNVVPEAPFIKRLTTEGSTVVIQWCAPNSVVTHYNVTVGKLKTFVFGEGQRSGAVGEVSQGEEVCMVAVNNKGFSDRHVNSCKIYNPPGNNSLALKAGLIGGTLGLLLLLSLAFLLWRHRAQRKADARITHTTEETL</sequence>
<keyword evidence="2" id="KW-1133">Transmembrane helix</keyword>
<protein>
    <submittedName>
        <fullName evidence="4">Uncharacterized protein</fullName>
    </submittedName>
</protein>
<name>A0AAY5K8C2_ESOLU</name>
<dbReference type="Proteomes" id="UP000265140">
    <property type="component" value="Chromosome 7"/>
</dbReference>
<feature type="region of interest" description="Disordered" evidence="1">
    <location>
        <begin position="32"/>
        <end position="81"/>
    </location>
</feature>
<reference evidence="4" key="3">
    <citation type="submission" date="2025-09" db="UniProtKB">
        <authorList>
            <consortium name="Ensembl"/>
        </authorList>
    </citation>
    <scope>IDENTIFICATION</scope>
</reference>
<dbReference type="AlphaFoldDB" id="A0AAY5K8C2"/>